<protein>
    <submittedName>
        <fullName evidence="1">Uncharacterized protein</fullName>
    </submittedName>
</protein>
<sequence length="57" mass="6451">MDREDLPQQIKNGGIACLSTSSRRRQNKLKKLLEISDAGNLSASLWEAVDFFIENNE</sequence>
<evidence type="ECO:0000313" key="1">
    <source>
        <dbReference type="EMBL" id="AGF93110.1"/>
    </source>
</evidence>
<reference evidence="1" key="1">
    <citation type="journal article" date="2013" name="Syst. Appl. Microbiol.">
        <title>New insights into the archaeal diversity of a hypersaline microbial mat obtained by a metagenomic approach.</title>
        <authorList>
            <person name="Lopez-Lopez A."/>
            <person name="Richter M."/>
            <person name="Pena A."/>
            <person name="Tamames J."/>
            <person name="Rossello-Mora R."/>
        </authorList>
    </citation>
    <scope>NUCLEOTIDE SEQUENCE</scope>
</reference>
<dbReference type="EMBL" id="JX684082">
    <property type="protein sequence ID" value="AGF93110.1"/>
    <property type="molecule type" value="Genomic_DNA"/>
</dbReference>
<gene>
    <name evidence="1" type="ORF">FLSS-17_0018</name>
</gene>
<dbReference type="AlphaFoldDB" id="M1PPR8"/>
<accession>M1PPR8</accession>
<proteinExistence type="predicted"/>
<organism evidence="1">
    <name type="scientific">uncultured organism</name>
    <dbReference type="NCBI Taxonomy" id="155900"/>
    <lineage>
        <taxon>unclassified sequences</taxon>
        <taxon>environmental samples</taxon>
    </lineage>
</organism>
<name>M1PPR8_9ZZZZ</name>